<keyword evidence="2" id="KW-0812">Transmembrane</keyword>
<feature type="region of interest" description="Disordered" evidence="1">
    <location>
        <begin position="143"/>
        <end position="168"/>
    </location>
</feature>
<proteinExistence type="predicted"/>
<evidence type="ECO:0000313" key="3">
    <source>
        <dbReference type="EMBL" id="KAL1527707.1"/>
    </source>
</evidence>
<gene>
    <name evidence="3" type="ORF">AB1Y20_009092</name>
</gene>
<sequence length="855" mass="87551">MIGFEENDLRSGRKAGLLSQATKSNPTRFALVLVAGACASVATVALWARPRAASGSSITFVGATTDAPCPTKPFGQCAGLNFSNPDAGLEYNFSTPADDLACCPAGTACVKFGPVWGMCMPSWLGGPPAMTVLAAGKTKAEAKAEKAEKTAEKAEEKAEEAAPSSAGGACPTKPFGQCAGMNFSKPDAGLEYNFSTPADDLACCPAGTACVKFGPVWGMCMPSWLGPMAGGPPAMTVLAAGKSKAEAKAEKAEKTAEKAEEKAEEAPPGDPCPTKPFGQCAGMNFSKPDAGLEYNFSTPADDLACCPAGTACVKFGPVWGMCMPSWLGPMAGGPPAMTVLAAGKTKAEAKAEKAEKTAEKAEEKAEEAPPSSAGGACPTKPFGQCAGMNFSKPDAGLEYNFSTPADDLACCPAGTACVKFGPVWGMCMPSWLGPMAGGPPAMTVLAAGKSKAEAKAEKAEKTAEKAEEKAEEAPPSSAGGACPTKPFGQCAGMNFSKPDAGLEYNFSTPADDLACCPAGTACVKFGPVWGMCMPSWLGPMAGGPPAMSVLTAEEGEADAVELPETIVAAVHPCPTKPFGQCAGMNFSEPAAGSQYNFSTSAIDLACCPVGTSCVKMGPAWGMCMPSWAGPKFFSPLATTVLAAGESKAAKEEEKAEKSEEKAEEKVEKSEEKAEKKAEKAEKKAEKKAEEAAASSVGDPCPTKPFGQCAGMNFSKPHAKLDYNFSTTAADLACCPGGTTCVKFGPAWGMCMPLWLGPKNVGGPPAMAVLAVAESEGLPTAQEGALDLRENIVAAVDPCPTKPFGQCSGMNFSQPDGRLTYNFTAPAADLACCPAGTTCLKMGPVWGMCMPSWGPP</sequence>
<dbReference type="AlphaFoldDB" id="A0AB34K2V0"/>
<evidence type="ECO:0000313" key="4">
    <source>
        <dbReference type="Proteomes" id="UP001515480"/>
    </source>
</evidence>
<feature type="compositionally biased region" description="Basic and acidic residues" evidence="1">
    <location>
        <begin position="351"/>
        <end position="367"/>
    </location>
</feature>
<keyword evidence="4" id="KW-1185">Reference proteome</keyword>
<keyword evidence="2" id="KW-1133">Transmembrane helix</keyword>
<evidence type="ECO:0000256" key="1">
    <source>
        <dbReference type="SAM" id="MobiDB-lite"/>
    </source>
</evidence>
<name>A0AB34K2V0_PRYPA</name>
<feature type="region of interest" description="Disordered" evidence="1">
    <location>
        <begin position="648"/>
        <end position="672"/>
    </location>
</feature>
<evidence type="ECO:0008006" key="5">
    <source>
        <dbReference type="Google" id="ProtNLM"/>
    </source>
</evidence>
<accession>A0AB34K2V0</accession>
<feature type="transmembrane region" description="Helical" evidence="2">
    <location>
        <begin position="29"/>
        <end position="48"/>
    </location>
</feature>
<feature type="region of interest" description="Disordered" evidence="1">
    <location>
        <begin position="248"/>
        <end position="273"/>
    </location>
</feature>
<evidence type="ECO:0000256" key="2">
    <source>
        <dbReference type="SAM" id="Phobius"/>
    </source>
</evidence>
<reference evidence="3 4" key="1">
    <citation type="journal article" date="2024" name="Science">
        <title>Giant polyketide synthase enzymes in the biosynthesis of giant marine polyether toxins.</title>
        <authorList>
            <person name="Fallon T.R."/>
            <person name="Shende V.V."/>
            <person name="Wierzbicki I.H."/>
            <person name="Pendleton A.L."/>
            <person name="Watervoot N.F."/>
            <person name="Auber R.P."/>
            <person name="Gonzalez D.J."/>
            <person name="Wisecaver J.H."/>
            <person name="Moore B.S."/>
        </authorList>
    </citation>
    <scope>NUCLEOTIDE SEQUENCE [LARGE SCALE GENOMIC DNA]</scope>
    <source>
        <strain evidence="3 4">12B1</strain>
    </source>
</reference>
<feature type="region of interest" description="Disordered" evidence="1">
    <location>
        <begin position="453"/>
        <end position="481"/>
    </location>
</feature>
<dbReference type="Proteomes" id="UP001515480">
    <property type="component" value="Unassembled WGS sequence"/>
</dbReference>
<keyword evidence="2" id="KW-0472">Membrane</keyword>
<feature type="compositionally biased region" description="Basic and acidic residues" evidence="1">
    <location>
        <begin position="248"/>
        <end position="265"/>
    </location>
</feature>
<dbReference type="PANTHER" id="PTHR47372:SF5">
    <property type="entry name" value="LATE EMBRYOGENESIS ABUNDANT PROTEIN (LEA) FAMILY PROTEIN"/>
    <property type="match status" value="1"/>
</dbReference>
<organism evidence="3 4">
    <name type="scientific">Prymnesium parvum</name>
    <name type="common">Toxic golden alga</name>
    <dbReference type="NCBI Taxonomy" id="97485"/>
    <lineage>
        <taxon>Eukaryota</taxon>
        <taxon>Haptista</taxon>
        <taxon>Haptophyta</taxon>
        <taxon>Prymnesiophyceae</taxon>
        <taxon>Prymnesiales</taxon>
        <taxon>Prymnesiaceae</taxon>
        <taxon>Prymnesium</taxon>
    </lineage>
</organism>
<comment type="caution">
    <text evidence="3">The sequence shown here is derived from an EMBL/GenBank/DDBJ whole genome shotgun (WGS) entry which is preliminary data.</text>
</comment>
<feature type="region of interest" description="Disordered" evidence="1">
    <location>
        <begin position="351"/>
        <end position="375"/>
    </location>
</feature>
<feature type="compositionally biased region" description="Basic and acidic residues" evidence="1">
    <location>
        <begin position="453"/>
        <end position="472"/>
    </location>
</feature>
<dbReference type="EMBL" id="JBGBPQ010000002">
    <property type="protein sequence ID" value="KAL1527707.1"/>
    <property type="molecule type" value="Genomic_DNA"/>
</dbReference>
<feature type="compositionally biased region" description="Basic and acidic residues" evidence="1">
    <location>
        <begin position="143"/>
        <end position="160"/>
    </location>
</feature>
<dbReference type="PANTHER" id="PTHR47372">
    <property type="entry name" value="DAUER UP-REGULATED-RELATED"/>
    <property type="match status" value="1"/>
</dbReference>
<protein>
    <recommendedName>
        <fullName evidence="5">Cellulase</fullName>
    </recommendedName>
</protein>